<dbReference type="GO" id="GO:0009507">
    <property type="term" value="C:chloroplast"/>
    <property type="evidence" value="ECO:0007669"/>
    <property type="project" value="TreeGrafter"/>
</dbReference>
<accession>A0A811Q9Y6</accession>
<dbReference type="Gene3D" id="1.10.600.10">
    <property type="entry name" value="Farnesyl Diphosphate Synthase"/>
    <property type="match status" value="1"/>
</dbReference>
<dbReference type="AlphaFoldDB" id="A0A811Q9Y6"/>
<evidence type="ECO:0000313" key="4">
    <source>
        <dbReference type="EMBL" id="CAD6252912.1"/>
    </source>
</evidence>
<dbReference type="Proteomes" id="UP000604825">
    <property type="component" value="Unassembled WGS sequence"/>
</dbReference>
<name>A0A811Q9Y6_9POAL</name>
<organism evidence="4 5">
    <name type="scientific">Miscanthus lutarioriparius</name>
    <dbReference type="NCBI Taxonomy" id="422564"/>
    <lineage>
        <taxon>Eukaryota</taxon>
        <taxon>Viridiplantae</taxon>
        <taxon>Streptophyta</taxon>
        <taxon>Embryophyta</taxon>
        <taxon>Tracheophyta</taxon>
        <taxon>Spermatophyta</taxon>
        <taxon>Magnoliopsida</taxon>
        <taxon>Liliopsida</taxon>
        <taxon>Poales</taxon>
        <taxon>Poaceae</taxon>
        <taxon>PACMAD clade</taxon>
        <taxon>Panicoideae</taxon>
        <taxon>Andropogonodae</taxon>
        <taxon>Andropogoneae</taxon>
        <taxon>Saccharinae</taxon>
        <taxon>Miscanthus</taxon>
    </lineage>
</organism>
<evidence type="ECO:0000256" key="2">
    <source>
        <dbReference type="ARBA" id="ARBA00022723"/>
    </source>
</evidence>
<evidence type="ECO:0000256" key="1">
    <source>
        <dbReference type="ARBA" id="ARBA00001946"/>
    </source>
</evidence>
<dbReference type="GO" id="GO:0000287">
    <property type="term" value="F:magnesium ion binding"/>
    <property type="evidence" value="ECO:0007669"/>
    <property type="project" value="TreeGrafter"/>
</dbReference>
<dbReference type="GO" id="GO:0009686">
    <property type="term" value="P:gibberellin biosynthetic process"/>
    <property type="evidence" value="ECO:0007669"/>
    <property type="project" value="TreeGrafter"/>
</dbReference>
<dbReference type="OrthoDB" id="2343925at2759"/>
<comment type="caution">
    <text evidence="4">The sequence shown here is derived from an EMBL/GenBank/DDBJ whole genome shotgun (WGS) entry which is preliminary data.</text>
</comment>
<sequence>MASPLQSRGRPSAQPWKQWLMARSAKEAQETCEGSTALLLVRTVKICSGRHNLMEEQNVNSLEYSQLERLNFSIGSKLASTVRAQGNDQNGKNMESVRKNIDVEEVELEMQELAQCVLESCSSISWMTRQTFLHVVKSYYYVAHCSPETVDNHISKVIFGDVVAE</sequence>
<keyword evidence="5" id="KW-1185">Reference proteome</keyword>
<comment type="cofactor">
    <cofactor evidence="1">
        <name>Mg(2+)</name>
        <dbReference type="ChEBI" id="CHEBI:18420"/>
    </cofactor>
</comment>
<dbReference type="GO" id="GO:0010333">
    <property type="term" value="F:terpene synthase activity"/>
    <property type="evidence" value="ECO:0007669"/>
    <property type="project" value="InterPro"/>
</dbReference>
<dbReference type="EMBL" id="CAJGYO010000009">
    <property type="protein sequence ID" value="CAD6252912.1"/>
    <property type="molecule type" value="Genomic_DNA"/>
</dbReference>
<evidence type="ECO:0000256" key="3">
    <source>
        <dbReference type="ARBA" id="ARBA00022842"/>
    </source>
</evidence>
<reference evidence="4" key="1">
    <citation type="submission" date="2020-10" db="EMBL/GenBank/DDBJ databases">
        <authorList>
            <person name="Han B."/>
            <person name="Lu T."/>
            <person name="Zhao Q."/>
            <person name="Huang X."/>
            <person name="Zhao Y."/>
        </authorList>
    </citation>
    <scope>NUCLEOTIDE SEQUENCE</scope>
</reference>
<dbReference type="PANTHER" id="PTHR31739:SF4">
    <property type="entry name" value="ENT-COPALYL DIPHOSPHATE SYNTHASE, CHLOROPLASTIC"/>
    <property type="match status" value="1"/>
</dbReference>
<keyword evidence="3" id="KW-0460">Magnesium</keyword>
<gene>
    <name evidence="4" type="ORF">NCGR_LOCUS36558</name>
</gene>
<dbReference type="InterPro" id="IPR050148">
    <property type="entry name" value="Terpene_synthase-like"/>
</dbReference>
<dbReference type="InterPro" id="IPR008949">
    <property type="entry name" value="Isoprenoid_synthase_dom_sf"/>
</dbReference>
<dbReference type="PANTHER" id="PTHR31739">
    <property type="entry name" value="ENT-COPALYL DIPHOSPHATE SYNTHASE, CHLOROPLASTIC"/>
    <property type="match status" value="1"/>
</dbReference>
<proteinExistence type="predicted"/>
<keyword evidence="2" id="KW-0479">Metal-binding</keyword>
<evidence type="ECO:0000313" key="5">
    <source>
        <dbReference type="Proteomes" id="UP000604825"/>
    </source>
</evidence>
<protein>
    <submittedName>
        <fullName evidence="4">Uncharacterized protein</fullName>
    </submittedName>
</protein>